<sequence>MVYSSHDPPRHHRGTREDERQALKIMSRKQGGRIAFAAARLADRLHRVPVAQEPVLGELLATMDLVGEVTYLVDAAKALAEYDRLLGPPPVGASARDLDVVGTYIEKARALDDRIDALLARLEALDCHRELVLGIQRQTDRDRWLEGVEAIGDLDSRSQGVADEMYAQSIRDATFETRARATVGLPHQGRSRRDSPSPRFKGNQGECASESTCVSEGQSL</sequence>
<feature type="region of interest" description="Disordered" evidence="1">
    <location>
        <begin position="180"/>
        <end position="220"/>
    </location>
</feature>
<name>G7GXC5_9ACTN</name>
<dbReference type="AlphaFoldDB" id="G7GXC5"/>
<dbReference type="STRING" id="1073574.GOARA_006_00090"/>
<feature type="compositionally biased region" description="Polar residues" evidence="1">
    <location>
        <begin position="209"/>
        <end position="220"/>
    </location>
</feature>
<evidence type="ECO:0000256" key="1">
    <source>
        <dbReference type="SAM" id="MobiDB-lite"/>
    </source>
</evidence>
<accession>G7GXC5</accession>
<dbReference type="Proteomes" id="UP000035088">
    <property type="component" value="Unassembled WGS sequence"/>
</dbReference>
<protein>
    <submittedName>
        <fullName evidence="2">Uncharacterized protein</fullName>
    </submittedName>
</protein>
<keyword evidence="3" id="KW-1185">Reference proteome</keyword>
<reference evidence="2 3" key="1">
    <citation type="submission" date="2011-11" db="EMBL/GenBank/DDBJ databases">
        <title>Whole genome shotgun sequence of Gordonia araii NBRC 100433.</title>
        <authorList>
            <person name="Yoshida Y."/>
            <person name="Hosoyama A."/>
            <person name="Tsuchikane K."/>
            <person name="Katsumata H."/>
            <person name="Yamazaki S."/>
            <person name="Fujita N."/>
        </authorList>
    </citation>
    <scope>NUCLEOTIDE SEQUENCE [LARGE SCALE GENOMIC DNA]</scope>
    <source>
        <strain evidence="2 3">NBRC 100433</strain>
    </source>
</reference>
<evidence type="ECO:0000313" key="3">
    <source>
        <dbReference type="Proteomes" id="UP000035088"/>
    </source>
</evidence>
<dbReference type="EMBL" id="BAEE01000006">
    <property type="protein sequence ID" value="GAB08250.1"/>
    <property type="molecule type" value="Genomic_DNA"/>
</dbReference>
<comment type="caution">
    <text evidence="2">The sequence shown here is derived from an EMBL/GenBank/DDBJ whole genome shotgun (WGS) entry which is preliminary data.</text>
</comment>
<evidence type="ECO:0000313" key="2">
    <source>
        <dbReference type="EMBL" id="GAB08250.1"/>
    </source>
</evidence>
<proteinExistence type="predicted"/>
<dbReference type="RefSeq" id="WP_007320330.1">
    <property type="nucleotide sequence ID" value="NZ_BAEE01000006.1"/>
</dbReference>
<gene>
    <name evidence="2" type="ORF">GOARA_006_00090</name>
</gene>
<organism evidence="2 3">
    <name type="scientific">Gordonia araii NBRC 100433</name>
    <dbReference type="NCBI Taxonomy" id="1073574"/>
    <lineage>
        <taxon>Bacteria</taxon>
        <taxon>Bacillati</taxon>
        <taxon>Actinomycetota</taxon>
        <taxon>Actinomycetes</taxon>
        <taxon>Mycobacteriales</taxon>
        <taxon>Gordoniaceae</taxon>
        <taxon>Gordonia</taxon>
    </lineage>
</organism>